<dbReference type="EMBL" id="PKPP01006522">
    <property type="protein sequence ID" value="PWA56245.1"/>
    <property type="molecule type" value="Genomic_DNA"/>
</dbReference>
<evidence type="ECO:0000313" key="2">
    <source>
        <dbReference type="Proteomes" id="UP000245207"/>
    </source>
</evidence>
<keyword evidence="1" id="KW-0413">Isomerase</keyword>
<gene>
    <name evidence="1" type="ORF">CTI12_AA421450</name>
</gene>
<comment type="caution">
    <text evidence="1">The sequence shown here is derived from an EMBL/GenBank/DDBJ whole genome shotgun (WGS) entry which is preliminary data.</text>
</comment>
<dbReference type="STRING" id="35608.A0A2U1M4S2"/>
<dbReference type="GO" id="GO:0016853">
    <property type="term" value="F:isomerase activity"/>
    <property type="evidence" value="ECO:0007669"/>
    <property type="project" value="UniProtKB-KW"/>
</dbReference>
<keyword evidence="2" id="KW-1185">Reference proteome</keyword>
<dbReference type="OrthoDB" id="1744530at2759"/>
<accession>A0A2U1M4S2</accession>
<dbReference type="Proteomes" id="UP000245207">
    <property type="component" value="Unassembled WGS sequence"/>
</dbReference>
<organism evidence="1 2">
    <name type="scientific">Artemisia annua</name>
    <name type="common">Sweet wormwood</name>
    <dbReference type="NCBI Taxonomy" id="35608"/>
    <lineage>
        <taxon>Eukaryota</taxon>
        <taxon>Viridiplantae</taxon>
        <taxon>Streptophyta</taxon>
        <taxon>Embryophyta</taxon>
        <taxon>Tracheophyta</taxon>
        <taxon>Spermatophyta</taxon>
        <taxon>Magnoliopsida</taxon>
        <taxon>eudicotyledons</taxon>
        <taxon>Gunneridae</taxon>
        <taxon>Pentapetalae</taxon>
        <taxon>asterids</taxon>
        <taxon>campanulids</taxon>
        <taxon>Asterales</taxon>
        <taxon>Asteraceae</taxon>
        <taxon>Asteroideae</taxon>
        <taxon>Anthemideae</taxon>
        <taxon>Artemisiinae</taxon>
        <taxon>Artemisia</taxon>
    </lineage>
</organism>
<dbReference type="AlphaFoldDB" id="A0A2U1M4S2"/>
<sequence>MKVVAPISSAMKKVNYATGITIADVRKQPELENHVEIGGYSYPTLVALNIKKGACAPLKSASKRDRIIDFCESGWPRKKGYPTIGME</sequence>
<evidence type="ECO:0000313" key="1">
    <source>
        <dbReference type="EMBL" id="PWA56245.1"/>
    </source>
</evidence>
<proteinExistence type="predicted"/>
<name>A0A2U1M4S2_ARTAN</name>
<protein>
    <submittedName>
        <fullName evidence="1">Disulfide isomerase</fullName>
    </submittedName>
</protein>
<reference evidence="1 2" key="1">
    <citation type="journal article" date="2018" name="Mol. Plant">
        <title>The genome of Artemisia annua provides insight into the evolution of Asteraceae family and artemisinin biosynthesis.</title>
        <authorList>
            <person name="Shen Q."/>
            <person name="Zhang L."/>
            <person name="Liao Z."/>
            <person name="Wang S."/>
            <person name="Yan T."/>
            <person name="Shi P."/>
            <person name="Liu M."/>
            <person name="Fu X."/>
            <person name="Pan Q."/>
            <person name="Wang Y."/>
            <person name="Lv Z."/>
            <person name="Lu X."/>
            <person name="Zhang F."/>
            <person name="Jiang W."/>
            <person name="Ma Y."/>
            <person name="Chen M."/>
            <person name="Hao X."/>
            <person name="Li L."/>
            <person name="Tang Y."/>
            <person name="Lv G."/>
            <person name="Zhou Y."/>
            <person name="Sun X."/>
            <person name="Brodelius P.E."/>
            <person name="Rose J.K.C."/>
            <person name="Tang K."/>
        </authorList>
    </citation>
    <scope>NUCLEOTIDE SEQUENCE [LARGE SCALE GENOMIC DNA]</scope>
    <source>
        <strain evidence="2">cv. Huhao1</strain>
        <tissue evidence="1">Leaf</tissue>
    </source>
</reference>